<dbReference type="AlphaFoldDB" id="A0A6V7UWP5"/>
<feature type="compositionally biased region" description="Basic and acidic residues" evidence="6">
    <location>
        <begin position="9"/>
        <end position="20"/>
    </location>
</feature>
<evidence type="ECO:0000313" key="10">
    <source>
        <dbReference type="Proteomes" id="UP000580250"/>
    </source>
</evidence>
<dbReference type="PANTHER" id="PTHR22776">
    <property type="entry name" value="MARVEL-CONTAINING POTENTIAL LIPID RAFT-ASSOCIATED PROTEIN"/>
    <property type="match status" value="1"/>
</dbReference>
<dbReference type="EMBL" id="CAJEWN010000117">
    <property type="protein sequence ID" value="CAD2166326.1"/>
    <property type="molecule type" value="Genomic_DNA"/>
</dbReference>
<dbReference type="PROSITE" id="PS51225">
    <property type="entry name" value="MARVEL"/>
    <property type="match status" value="1"/>
</dbReference>
<evidence type="ECO:0000256" key="5">
    <source>
        <dbReference type="PROSITE-ProRule" id="PRU00581"/>
    </source>
</evidence>
<name>A0A6V7UWP5_MELEN</name>
<dbReference type="InterPro" id="IPR050578">
    <property type="entry name" value="MARVEL-CKLF_proteins"/>
</dbReference>
<comment type="subcellular location">
    <subcellularLocation>
        <location evidence="1">Membrane</location>
        <topology evidence="1">Multi-pass membrane protein</topology>
    </subcellularLocation>
</comment>
<dbReference type="OrthoDB" id="5840883at2759"/>
<accession>A0A6V7UWP5</accession>
<dbReference type="GO" id="GO:0016020">
    <property type="term" value="C:membrane"/>
    <property type="evidence" value="ECO:0007669"/>
    <property type="project" value="UniProtKB-SubCell"/>
</dbReference>
<protein>
    <recommendedName>
        <fullName evidence="8">MARVEL domain-containing protein</fullName>
    </recommendedName>
</protein>
<gene>
    <name evidence="9" type="ORF">MENT_LOCUS17755</name>
</gene>
<evidence type="ECO:0000259" key="8">
    <source>
        <dbReference type="PROSITE" id="PS51225"/>
    </source>
</evidence>
<organism evidence="9 10">
    <name type="scientific">Meloidogyne enterolobii</name>
    <name type="common">Root-knot nematode worm</name>
    <name type="synonym">Meloidogyne mayaguensis</name>
    <dbReference type="NCBI Taxonomy" id="390850"/>
    <lineage>
        <taxon>Eukaryota</taxon>
        <taxon>Metazoa</taxon>
        <taxon>Ecdysozoa</taxon>
        <taxon>Nematoda</taxon>
        <taxon>Chromadorea</taxon>
        <taxon>Rhabditida</taxon>
        <taxon>Tylenchina</taxon>
        <taxon>Tylenchomorpha</taxon>
        <taxon>Tylenchoidea</taxon>
        <taxon>Meloidogynidae</taxon>
        <taxon>Meloidogyninae</taxon>
        <taxon>Meloidogyne</taxon>
    </lineage>
</organism>
<proteinExistence type="predicted"/>
<evidence type="ECO:0000256" key="2">
    <source>
        <dbReference type="ARBA" id="ARBA00022692"/>
    </source>
</evidence>
<evidence type="ECO:0000256" key="1">
    <source>
        <dbReference type="ARBA" id="ARBA00004141"/>
    </source>
</evidence>
<dbReference type="Proteomes" id="UP000580250">
    <property type="component" value="Unassembled WGS sequence"/>
</dbReference>
<feature type="transmembrane region" description="Helical" evidence="7">
    <location>
        <begin position="87"/>
        <end position="108"/>
    </location>
</feature>
<evidence type="ECO:0000256" key="7">
    <source>
        <dbReference type="SAM" id="Phobius"/>
    </source>
</evidence>
<dbReference type="Pfam" id="PF01284">
    <property type="entry name" value="MARVEL"/>
    <property type="match status" value="1"/>
</dbReference>
<feature type="transmembrane region" description="Helical" evidence="7">
    <location>
        <begin position="207"/>
        <end position="229"/>
    </location>
</feature>
<feature type="domain" description="MARVEL" evidence="8">
    <location>
        <begin position="80"/>
        <end position="233"/>
    </location>
</feature>
<evidence type="ECO:0000256" key="4">
    <source>
        <dbReference type="ARBA" id="ARBA00023136"/>
    </source>
</evidence>
<dbReference type="InterPro" id="IPR008253">
    <property type="entry name" value="Marvel"/>
</dbReference>
<keyword evidence="2 5" id="KW-0812">Transmembrane</keyword>
<evidence type="ECO:0000256" key="3">
    <source>
        <dbReference type="ARBA" id="ARBA00022989"/>
    </source>
</evidence>
<evidence type="ECO:0000256" key="6">
    <source>
        <dbReference type="SAM" id="MobiDB-lite"/>
    </source>
</evidence>
<sequence length="253" mass="29703">MESSNRYQFEFHEEHQERPQKHFYPRQDPNVTATTIETKYYSREIPPRIYSRNGDNTRRRSSISYNEYDKYESDTLNTKYCIEPAGVLRIIEIIICLIVVCLLTVVYGPGPFKGILFGQTLIMLFTGFALCLTFLILLAYFFNLPRTYLNFWPWTESDILLSGIASIFFLIFSCLEAYYSTGVWANNCNDIGGDGIIHNGCRLIIEWAFAAFFCFVLFALYAASAFFAIRERKYEIREKRRLRQRNINNDFEN</sequence>
<feature type="region of interest" description="Disordered" evidence="6">
    <location>
        <begin position="1"/>
        <end position="27"/>
    </location>
</feature>
<comment type="caution">
    <text evidence="9">The sequence shown here is derived from an EMBL/GenBank/DDBJ whole genome shotgun (WGS) entry which is preliminary data.</text>
</comment>
<keyword evidence="3 7" id="KW-1133">Transmembrane helix</keyword>
<dbReference type="PANTHER" id="PTHR22776:SF91">
    <property type="entry name" value="MARVEL DOMAIN-CONTAINING PROTEIN"/>
    <property type="match status" value="1"/>
</dbReference>
<keyword evidence="4 5" id="KW-0472">Membrane</keyword>
<feature type="transmembrane region" description="Helical" evidence="7">
    <location>
        <begin position="159"/>
        <end position="179"/>
    </location>
</feature>
<reference evidence="9 10" key="1">
    <citation type="submission" date="2020-08" db="EMBL/GenBank/DDBJ databases">
        <authorList>
            <person name="Koutsovoulos G."/>
            <person name="Danchin GJ E."/>
        </authorList>
    </citation>
    <scope>NUCLEOTIDE SEQUENCE [LARGE SCALE GENOMIC DNA]</scope>
</reference>
<evidence type="ECO:0000313" key="9">
    <source>
        <dbReference type="EMBL" id="CAD2166326.1"/>
    </source>
</evidence>
<feature type="transmembrane region" description="Helical" evidence="7">
    <location>
        <begin position="114"/>
        <end position="138"/>
    </location>
</feature>